<evidence type="ECO:0000259" key="1">
    <source>
        <dbReference type="Pfam" id="PF00534"/>
    </source>
</evidence>
<gene>
    <name evidence="2" type="ORF">SAMN05421774_1118</name>
</gene>
<dbReference type="InterPro" id="IPR050194">
    <property type="entry name" value="Glycosyltransferase_grp1"/>
</dbReference>
<keyword evidence="2" id="KW-0808">Transferase</keyword>
<keyword evidence="3" id="KW-1185">Reference proteome</keyword>
<dbReference type="GO" id="GO:0016757">
    <property type="term" value="F:glycosyltransferase activity"/>
    <property type="evidence" value="ECO:0007669"/>
    <property type="project" value="InterPro"/>
</dbReference>
<reference evidence="2 3" key="1">
    <citation type="submission" date="2017-01" db="EMBL/GenBank/DDBJ databases">
        <authorList>
            <person name="Mah S.A."/>
            <person name="Swanson W.J."/>
            <person name="Moy G.W."/>
            <person name="Vacquier V.D."/>
        </authorList>
    </citation>
    <scope>NUCLEOTIDE SEQUENCE [LARGE SCALE GENOMIC DNA]</scope>
    <source>
        <strain evidence="2 3">DSM 26375</strain>
    </source>
</reference>
<dbReference type="PANTHER" id="PTHR45947">
    <property type="entry name" value="SULFOQUINOVOSYL TRANSFERASE SQD2"/>
    <property type="match status" value="1"/>
</dbReference>
<dbReference type="InterPro" id="IPR001296">
    <property type="entry name" value="Glyco_trans_1"/>
</dbReference>
<dbReference type="SUPFAM" id="SSF53756">
    <property type="entry name" value="UDP-Glycosyltransferase/glycogen phosphorylase"/>
    <property type="match status" value="1"/>
</dbReference>
<evidence type="ECO:0000313" key="3">
    <source>
        <dbReference type="Proteomes" id="UP000186141"/>
    </source>
</evidence>
<dbReference type="Pfam" id="PF00534">
    <property type="entry name" value="Glycos_transf_1"/>
    <property type="match status" value="1"/>
</dbReference>
<dbReference type="RefSeq" id="WP_076533899.1">
    <property type="nucleotide sequence ID" value="NZ_BMEH01000011.1"/>
</dbReference>
<name>A0A1N7QGJ1_9RHOB</name>
<accession>A0A1N7QGJ1</accession>
<sequence length="413" mass="45384">MGRLRVLVVAFGLDGDDVGETYSAFQWVQALSRHADVTVLGTARRTRRPLADQLPGVEVVTWPEPAVLYTTRLERLNAMAKPWMLVFNRQVARWIAAALAQGRRFDIAHQIVPQAMRYATPLRRFDIPYVLGPLGGGLDTPPGFSAEVDQGSGLMRLRGLDGWRLRHDRALRDGLNRAALILGVAPYIQDRLRVAGLGHLPFRAVLERGQGALPDLPVRQARPGALNLLHVGRAIRTKGLRDTVRAMAHLRDLPDVRLVSAGDGPDLAACKAEAAQLGVADRITFLGRIPRPEVDRAYAAADVFCFPSFREPMGGVFFEAMEWGLPVITAARGGPDFIVDDQSGLRLPVETPEQFARAIAEAARRLADDPGLRLRLGQGARARVQGFGTWDDKARDMIETYRGLIATRRGAPQ</sequence>
<dbReference type="OrthoDB" id="9790710at2"/>
<dbReference type="Proteomes" id="UP000186141">
    <property type="component" value="Unassembled WGS sequence"/>
</dbReference>
<dbReference type="AlphaFoldDB" id="A0A1N7QGJ1"/>
<dbReference type="Gene3D" id="3.40.50.2000">
    <property type="entry name" value="Glycogen Phosphorylase B"/>
    <property type="match status" value="2"/>
</dbReference>
<dbReference type="PANTHER" id="PTHR45947:SF3">
    <property type="entry name" value="SULFOQUINOVOSYL TRANSFERASE SQD2"/>
    <property type="match status" value="1"/>
</dbReference>
<feature type="domain" description="Glycosyl transferase family 1" evidence="1">
    <location>
        <begin position="228"/>
        <end position="382"/>
    </location>
</feature>
<organism evidence="2 3">
    <name type="scientific">Gemmobacter megaterium</name>
    <dbReference type="NCBI Taxonomy" id="1086013"/>
    <lineage>
        <taxon>Bacteria</taxon>
        <taxon>Pseudomonadati</taxon>
        <taxon>Pseudomonadota</taxon>
        <taxon>Alphaproteobacteria</taxon>
        <taxon>Rhodobacterales</taxon>
        <taxon>Paracoccaceae</taxon>
        <taxon>Gemmobacter</taxon>
    </lineage>
</organism>
<proteinExistence type="predicted"/>
<dbReference type="EMBL" id="FTOT01000011">
    <property type="protein sequence ID" value="SIT22031.1"/>
    <property type="molecule type" value="Genomic_DNA"/>
</dbReference>
<dbReference type="STRING" id="1086013.SAMN05421774_1118"/>
<protein>
    <submittedName>
        <fullName evidence="2">Glycosyltransferase involved in cell wall bisynthesis</fullName>
    </submittedName>
</protein>
<evidence type="ECO:0000313" key="2">
    <source>
        <dbReference type="EMBL" id="SIT22031.1"/>
    </source>
</evidence>